<feature type="coiled-coil region" evidence="2">
    <location>
        <begin position="139"/>
        <end position="173"/>
    </location>
</feature>
<reference evidence="6" key="1">
    <citation type="submission" date="2023-10" db="EMBL/GenBank/DDBJ databases">
        <authorList>
            <consortium name="Clinical and Environmental Microbiology Branch: Whole genome sequencing antimicrobial resistance pathogens in the healthcare setting"/>
        </authorList>
    </citation>
    <scope>NUCLEOTIDE SEQUENCE</scope>
    <source>
        <strain evidence="6">2020QW-00022</strain>
    </source>
</reference>
<feature type="transmembrane region" description="Helical" evidence="4">
    <location>
        <begin position="549"/>
        <end position="572"/>
    </location>
</feature>
<dbReference type="AlphaFoldDB" id="A0AAD2ZJ00"/>
<dbReference type="NCBIfam" id="TIGR01760">
    <property type="entry name" value="tape_meas_TP901"/>
    <property type="match status" value="1"/>
</dbReference>
<keyword evidence="4" id="KW-0812">Transmembrane</keyword>
<keyword evidence="2" id="KW-0175">Coiled coil</keyword>
<accession>A0AAD2ZJ00</accession>
<proteinExistence type="predicted"/>
<sequence>MSKDLRLQVILSAVDKFTKPFKSAQASNKKLAETLRQSKQQLKELNNQAKQIDGFKKTKQSLDSASQAYQQATAKVSRLARELSTVQNPTRAQSRELDRAKAAAAKLKAETGTLSASLQRQREALKSSGISTRQLSQAQVRLNSDIASTSRRLQQQEQQLKRVANQEKRMSAAKNSYQNAMGVRNKMAGSGAGMAMSGVGVLYGAKRTLSAGFDFEKGMSGVQALTRLDDKSPELKALKEQARKLGATTSFTANDVAGGMGFLAMAGYDPDKIQKAIPSMLDLAKAAGMDDSLAEVADIASNIQSAYKIPADEMKRVADVLTFGFTTSNTDLRMLGETMKYLGPNAQAAGQDFESMVATVGLLGNVGIQASTAGTALRMSLMRLARQPKAAREALEELGVSISDSSGRMKAMPIMLSELQAAFKKKGISGIGNVKKMAYVGDIFGLEASAAMLELLDKQSEIDPEKRIDAYISQLKNQKDTASQVANTKANNLDGDLKNMISAFEDVAITIYDDIRQPLRDITNEITTIIRKVGDWAKKNPEIIKWTSAVVLGFGAVMSVLGGISLAIAAMIGPLAMAKLSLSVLGIKGSGFLSLLIKPIKLIGTAFMMLGRALLANPIILFIAGIAGAAYLIYKYWDKIVPFVKNLWEGVKNIFSATWVWIKSFLMKWTIVGIIAPHWDKITNYANVVWDAVKQTFSQFWEWAKYFILNWTTPGLIYQHWDSIVAITLSMWTTIKKTISDKWEQIVADVKGLPERFKQIGGEIIDSLKNGILEKWESLKAQFAELKQMATNILPDWMLSDETKTVRAMSQVTVIQAGMKSAGMFDNGGFIPRGQFGIVGEKAPEIVTGPAHITSRRKTAALAAAALTMGSMTATAKPIHPYALPANSYQSAPTNINQSNHAANTAPVTINVYPLPNQSASDIAREVARQLEQNQRREQARRLSRYQDSEDD</sequence>
<dbReference type="EMBL" id="ABEXCJ050000005">
    <property type="protein sequence ID" value="EMR4590486.1"/>
    <property type="molecule type" value="Genomic_DNA"/>
</dbReference>
<comment type="caution">
    <text evidence="6">The sequence shown here is derived from an EMBL/GenBank/DDBJ whole genome shotgun (WGS) entry which is preliminary data.</text>
</comment>
<feature type="domain" description="Phage tail tape measure protein" evidence="5">
    <location>
        <begin position="240"/>
        <end position="445"/>
    </location>
</feature>
<feature type="coiled-coil region" evidence="2">
    <location>
        <begin position="21"/>
        <end position="110"/>
    </location>
</feature>
<feature type="transmembrane region" description="Helical" evidence="4">
    <location>
        <begin position="609"/>
        <end position="634"/>
    </location>
</feature>
<protein>
    <submittedName>
        <fullName evidence="6">Phage tail tape measure protein</fullName>
    </submittedName>
</protein>
<evidence type="ECO:0000256" key="3">
    <source>
        <dbReference type="SAM" id="MobiDB-lite"/>
    </source>
</evidence>
<evidence type="ECO:0000256" key="2">
    <source>
        <dbReference type="SAM" id="Coils"/>
    </source>
</evidence>
<evidence type="ECO:0000313" key="6">
    <source>
        <dbReference type="EMBL" id="ELR5218299.1"/>
    </source>
</evidence>
<keyword evidence="4" id="KW-1133">Transmembrane helix</keyword>
<keyword evidence="4" id="KW-0472">Membrane</keyword>
<feature type="region of interest" description="Disordered" evidence="3">
    <location>
        <begin position="930"/>
        <end position="952"/>
    </location>
</feature>
<dbReference type="PANTHER" id="PTHR37813:SF1">
    <property type="entry name" value="FELS-2 PROPHAGE PROTEIN"/>
    <property type="match status" value="1"/>
</dbReference>
<gene>
    <name evidence="7" type="ORF">M0K77_002822</name>
    <name evidence="6" type="ORF">M0K77_RS14110</name>
</gene>
<dbReference type="EMBL" id="ABEXCJ040000005">
    <property type="protein sequence ID" value="ELR5218299.1"/>
    <property type="molecule type" value="Genomic_DNA"/>
</dbReference>
<dbReference type="Pfam" id="PF10145">
    <property type="entry name" value="PhageMin_Tail"/>
    <property type="match status" value="1"/>
</dbReference>
<keyword evidence="1" id="KW-1188">Viral release from host cell</keyword>
<feature type="transmembrane region" description="Helical" evidence="4">
    <location>
        <begin position="578"/>
        <end position="597"/>
    </location>
</feature>
<evidence type="ECO:0000313" key="7">
    <source>
        <dbReference type="EMBL" id="EMR4590486.1"/>
    </source>
</evidence>
<evidence type="ECO:0000256" key="4">
    <source>
        <dbReference type="SAM" id="Phobius"/>
    </source>
</evidence>
<dbReference type="PANTHER" id="PTHR37813">
    <property type="entry name" value="FELS-2 PROPHAGE PROTEIN"/>
    <property type="match status" value="1"/>
</dbReference>
<organism evidence="6">
    <name type="scientific">Providencia rettgeri</name>
    <dbReference type="NCBI Taxonomy" id="587"/>
    <lineage>
        <taxon>Bacteria</taxon>
        <taxon>Pseudomonadati</taxon>
        <taxon>Pseudomonadota</taxon>
        <taxon>Gammaproteobacteria</taxon>
        <taxon>Enterobacterales</taxon>
        <taxon>Morganellaceae</taxon>
        <taxon>Providencia</taxon>
    </lineage>
</organism>
<dbReference type="InterPro" id="IPR010090">
    <property type="entry name" value="Phage_tape_meas"/>
</dbReference>
<evidence type="ECO:0000256" key="1">
    <source>
        <dbReference type="ARBA" id="ARBA00022612"/>
    </source>
</evidence>
<name>A0AAD2ZJ00_PRORE</name>
<evidence type="ECO:0000259" key="5">
    <source>
        <dbReference type="Pfam" id="PF10145"/>
    </source>
</evidence>
<feature type="transmembrane region" description="Helical" evidence="4">
    <location>
        <begin position="654"/>
        <end position="676"/>
    </location>
</feature>